<name>A0A840QLR1_9BACI</name>
<organism evidence="1 2">
    <name type="scientific">Texcoconibacillus texcoconensis</name>
    <dbReference type="NCBI Taxonomy" id="1095777"/>
    <lineage>
        <taxon>Bacteria</taxon>
        <taxon>Bacillati</taxon>
        <taxon>Bacillota</taxon>
        <taxon>Bacilli</taxon>
        <taxon>Bacillales</taxon>
        <taxon>Bacillaceae</taxon>
        <taxon>Texcoconibacillus</taxon>
    </lineage>
</organism>
<dbReference type="PANTHER" id="PTHR34472:SF1">
    <property type="entry name" value="SULFUR CARRIER PROTEIN THIS"/>
    <property type="match status" value="1"/>
</dbReference>
<dbReference type="CDD" id="cd00565">
    <property type="entry name" value="Ubl_ThiS"/>
    <property type="match status" value="1"/>
</dbReference>
<protein>
    <submittedName>
        <fullName evidence="1">Sulfur carrier protein</fullName>
    </submittedName>
</protein>
<keyword evidence="2" id="KW-1185">Reference proteome</keyword>
<dbReference type="Gene3D" id="3.10.20.30">
    <property type="match status" value="1"/>
</dbReference>
<evidence type="ECO:0000313" key="2">
    <source>
        <dbReference type="Proteomes" id="UP000551878"/>
    </source>
</evidence>
<gene>
    <name evidence="1" type="ORF">HNQ41_000435</name>
</gene>
<dbReference type="InterPro" id="IPR003749">
    <property type="entry name" value="ThiS/MoaD-like"/>
</dbReference>
<dbReference type="Proteomes" id="UP000551878">
    <property type="component" value="Unassembled WGS sequence"/>
</dbReference>
<proteinExistence type="predicted"/>
<dbReference type="EMBL" id="JACHHB010000002">
    <property type="protein sequence ID" value="MBB5172291.1"/>
    <property type="molecule type" value="Genomic_DNA"/>
</dbReference>
<dbReference type="AlphaFoldDB" id="A0A840QLR1"/>
<dbReference type="PANTHER" id="PTHR34472">
    <property type="entry name" value="SULFUR CARRIER PROTEIN THIS"/>
    <property type="match status" value="1"/>
</dbReference>
<reference evidence="1 2" key="1">
    <citation type="submission" date="2020-08" db="EMBL/GenBank/DDBJ databases">
        <title>Genomic Encyclopedia of Type Strains, Phase IV (KMG-IV): sequencing the most valuable type-strain genomes for metagenomic binning, comparative biology and taxonomic classification.</title>
        <authorList>
            <person name="Goeker M."/>
        </authorList>
    </citation>
    <scope>NUCLEOTIDE SEQUENCE [LARGE SCALE GENOMIC DNA]</scope>
    <source>
        <strain evidence="1 2">DSM 24696</strain>
    </source>
</reference>
<comment type="caution">
    <text evidence="1">The sequence shown here is derived from an EMBL/GenBank/DDBJ whole genome shotgun (WGS) entry which is preliminary data.</text>
</comment>
<dbReference type="Pfam" id="PF02597">
    <property type="entry name" value="ThiS"/>
    <property type="match status" value="1"/>
</dbReference>
<dbReference type="InterPro" id="IPR012675">
    <property type="entry name" value="Beta-grasp_dom_sf"/>
</dbReference>
<sequence length="67" mass="7526">MILHVNGKEKTLPDQIQSVDDVLHHYSLDQKAVIVELNEEIVERASLKEQSIKDGDRIEIVQFVGGG</sequence>
<dbReference type="NCBIfam" id="TIGR01683">
    <property type="entry name" value="thiS"/>
    <property type="match status" value="1"/>
</dbReference>
<dbReference type="RefSeq" id="WP_184662781.1">
    <property type="nucleotide sequence ID" value="NZ_JACHHB010000002.1"/>
</dbReference>
<evidence type="ECO:0000313" key="1">
    <source>
        <dbReference type="EMBL" id="MBB5172291.1"/>
    </source>
</evidence>
<accession>A0A840QLR1</accession>
<dbReference type="InterPro" id="IPR016155">
    <property type="entry name" value="Mopterin_synth/thiamin_S_b"/>
</dbReference>
<dbReference type="SUPFAM" id="SSF54285">
    <property type="entry name" value="MoaD/ThiS"/>
    <property type="match status" value="1"/>
</dbReference>
<dbReference type="InterPro" id="IPR010035">
    <property type="entry name" value="Thi_S"/>
</dbReference>